<organism evidence="1 2">
    <name type="scientific">Phialocephala subalpina</name>
    <dbReference type="NCBI Taxonomy" id="576137"/>
    <lineage>
        <taxon>Eukaryota</taxon>
        <taxon>Fungi</taxon>
        <taxon>Dikarya</taxon>
        <taxon>Ascomycota</taxon>
        <taxon>Pezizomycotina</taxon>
        <taxon>Leotiomycetes</taxon>
        <taxon>Helotiales</taxon>
        <taxon>Mollisiaceae</taxon>
        <taxon>Phialocephala</taxon>
        <taxon>Phialocephala fortinii species complex</taxon>
    </lineage>
</organism>
<name>A0A1L7WRJ8_9HELO</name>
<proteinExistence type="predicted"/>
<accession>A0A1L7WRJ8</accession>
<sequence>MPSTPNRVLLADQTFPNEERSAFARLLPLPSTFDFQPPSTSSTPTSYSATRLHDSLTRSWPQHSICYCKQSLFINMAQPSAKKQKMSQEPIVLALRKAKPDTVGSEFFQVSGSFASPFRAFLFPAASSISNLYTDLNVPTQLEQSRLFKAPFLIRTIQTYLEPSDGIIPSSTSPLFKSDWHTTVDEDDWHPASDPSARGSDVTGFKDKEGEKTAFHKLLFVLFIREYQITDAAELKSMITQADYYGCLPIFSGSITTALVESPSFVANISKGPCSVLLLAYMLRHKTLFRKSFIFSPGPWEMPRYLKEIKDEKLEKLLHTAYFKVDSNVSALWPKMLQLAANRPEYMGNYYGQNGGLKSGNAFFECADGSVNDEGEVMMPKLLRAALTKARNHGYNYNAGDRELAKILSPLLKSNLILNKAVRAGLDEFIDHFLCFEITDEELPWKAWLTSRPVPVPLLSYQTDHFIDGAST</sequence>
<evidence type="ECO:0000313" key="1">
    <source>
        <dbReference type="EMBL" id="CZR55391.1"/>
    </source>
</evidence>
<dbReference type="OrthoDB" id="2129688at2759"/>
<dbReference type="Proteomes" id="UP000184330">
    <property type="component" value="Unassembled WGS sequence"/>
</dbReference>
<reference evidence="1 2" key="1">
    <citation type="submission" date="2016-03" db="EMBL/GenBank/DDBJ databases">
        <authorList>
            <person name="Ploux O."/>
        </authorList>
    </citation>
    <scope>NUCLEOTIDE SEQUENCE [LARGE SCALE GENOMIC DNA]</scope>
    <source>
        <strain evidence="1 2">UAMH 11012</strain>
    </source>
</reference>
<dbReference type="EMBL" id="FJOG01000006">
    <property type="protein sequence ID" value="CZR55391.1"/>
    <property type="molecule type" value="Genomic_DNA"/>
</dbReference>
<protein>
    <submittedName>
        <fullName evidence="1">Uncharacterized protein</fullName>
    </submittedName>
</protein>
<gene>
    <name evidence="1" type="ORF">PAC_05278</name>
</gene>
<evidence type="ECO:0000313" key="2">
    <source>
        <dbReference type="Proteomes" id="UP000184330"/>
    </source>
</evidence>
<dbReference type="AlphaFoldDB" id="A0A1L7WRJ8"/>
<keyword evidence="2" id="KW-1185">Reference proteome</keyword>